<protein>
    <submittedName>
        <fullName evidence="2">Uncharacterized protein</fullName>
    </submittedName>
</protein>
<keyword evidence="1" id="KW-0812">Transmembrane</keyword>
<keyword evidence="3" id="KW-1185">Reference proteome</keyword>
<dbReference type="RefSeq" id="WP_162446859.1">
    <property type="nucleotide sequence ID" value="NZ_CP048222.1"/>
</dbReference>
<proteinExistence type="predicted"/>
<feature type="transmembrane region" description="Helical" evidence="1">
    <location>
        <begin position="170"/>
        <end position="191"/>
    </location>
</feature>
<name>A0A6C0GS40_9BACT</name>
<organism evidence="2 3">
    <name type="scientific">Rhodocytophaga rosea</name>
    <dbReference type="NCBI Taxonomy" id="2704465"/>
    <lineage>
        <taxon>Bacteria</taxon>
        <taxon>Pseudomonadati</taxon>
        <taxon>Bacteroidota</taxon>
        <taxon>Cytophagia</taxon>
        <taxon>Cytophagales</taxon>
        <taxon>Rhodocytophagaceae</taxon>
        <taxon>Rhodocytophaga</taxon>
    </lineage>
</organism>
<dbReference type="AlphaFoldDB" id="A0A6C0GS40"/>
<gene>
    <name evidence="2" type="ORF">GXP67_31845</name>
</gene>
<dbReference type="Proteomes" id="UP000480178">
    <property type="component" value="Chromosome"/>
</dbReference>
<reference evidence="2 3" key="1">
    <citation type="submission" date="2020-01" db="EMBL/GenBank/DDBJ databases">
        <authorList>
            <person name="Kim M.K."/>
        </authorList>
    </citation>
    <scope>NUCLEOTIDE SEQUENCE [LARGE SCALE GENOMIC DNA]</scope>
    <source>
        <strain evidence="2 3">172606-1</strain>
    </source>
</reference>
<sequence length="237" mass="27375">MFSVNLKKELEAAAAYSVSAVAEHLLVDDPEASVWFVNTCLLQERQIKKQKQFLKQTYSEEQVRAICIKYRLRCLPVNLFRGVMDAQVPAKKVSFESEYKEILEEKIDPRNYRIVAPSELFSVAYGNLDPLLLYRFTHQGNIYYKFVHQWGGDLNRWRALANYPLRSMNYLSMCTFLVWLAVIFPLCLILPGLSMSSAIFVSIFLLTGSLLCVHSFFTNRHGQSQTSDRIWDSQPVI</sequence>
<evidence type="ECO:0000313" key="2">
    <source>
        <dbReference type="EMBL" id="QHT70915.1"/>
    </source>
</evidence>
<evidence type="ECO:0000256" key="1">
    <source>
        <dbReference type="SAM" id="Phobius"/>
    </source>
</evidence>
<accession>A0A6C0GS40</accession>
<dbReference type="EMBL" id="CP048222">
    <property type="protein sequence ID" value="QHT70915.1"/>
    <property type="molecule type" value="Genomic_DNA"/>
</dbReference>
<feature type="transmembrane region" description="Helical" evidence="1">
    <location>
        <begin position="197"/>
        <end position="217"/>
    </location>
</feature>
<keyword evidence="1" id="KW-0472">Membrane</keyword>
<keyword evidence="1" id="KW-1133">Transmembrane helix</keyword>
<dbReference type="KEGG" id="rhoz:GXP67_31845"/>
<evidence type="ECO:0000313" key="3">
    <source>
        <dbReference type="Proteomes" id="UP000480178"/>
    </source>
</evidence>